<sequence length="412" mass="47317">MRDKEFALLADESTDMANRSQLSVMARFSRSDNTISTHFLGFVNLDKGTSEAVMEALKSFLLAKGIEIGKVRFVALDGCNTMSGEHKGLQRRIRHESPFSLYINCRNHRLALCLAHLIKKYPILQEIDASLLSLWKLFEFSPQKMAVFKNMQSVYGKEPLTILRAATTRWLSHLHASARFVSRYTCILDTLDAIYDEKKDPEILGIRFNVTKKPLLAGIVLLCDILKPVNMLSLYLQEQDINFTTLPMHVKETIDILHELIGKYQENQLDETEFLKVRDLFTEINDRTDLARRMRDRDRDEMTPETFLERIGIPLIYDLIQEIEDAFCTGAPVLSSFGVLDPRNLPDTVEKLSDYGQDEIQKIADFYGSPKDDAFQGHRIQVRALFDSVALRTELTSFKRHLYMLSSCRSFA</sequence>
<dbReference type="Proteomes" id="UP000694844">
    <property type="component" value="Chromosome 4"/>
</dbReference>
<keyword evidence="2" id="KW-1185">Reference proteome</keyword>
<name>A0A8B8DXJ8_CRAVI</name>
<dbReference type="SUPFAM" id="SSF53098">
    <property type="entry name" value="Ribonuclease H-like"/>
    <property type="match status" value="1"/>
</dbReference>
<evidence type="ECO:0000313" key="3">
    <source>
        <dbReference type="RefSeq" id="XP_022332224.1"/>
    </source>
</evidence>
<evidence type="ECO:0000313" key="2">
    <source>
        <dbReference type="Proteomes" id="UP000694844"/>
    </source>
</evidence>
<accession>A0A8B8DXJ8</accession>
<dbReference type="Pfam" id="PF14291">
    <property type="entry name" value="DUF4371"/>
    <property type="match status" value="1"/>
</dbReference>
<evidence type="ECO:0000259" key="1">
    <source>
        <dbReference type="Pfam" id="PF14291"/>
    </source>
</evidence>
<dbReference type="GeneID" id="111129957"/>
<dbReference type="PANTHER" id="PTHR46880:SF5">
    <property type="entry name" value="DUF4371 DOMAIN-CONTAINING PROTEIN"/>
    <property type="match status" value="1"/>
</dbReference>
<reference evidence="3" key="1">
    <citation type="submission" date="2025-08" db="UniProtKB">
        <authorList>
            <consortium name="RefSeq"/>
        </authorList>
    </citation>
    <scope>IDENTIFICATION</scope>
    <source>
        <tissue evidence="3">Whole sample</tissue>
    </source>
</reference>
<proteinExistence type="predicted"/>
<dbReference type="KEGG" id="cvn:111129957"/>
<dbReference type="AlphaFoldDB" id="A0A8B8DXJ8"/>
<dbReference type="PANTHER" id="PTHR46880">
    <property type="entry name" value="RAS-ASSOCIATING DOMAIN-CONTAINING PROTEIN"/>
    <property type="match status" value="1"/>
</dbReference>
<protein>
    <submittedName>
        <fullName evidence="3">E3 SUMO-protein ligase KIAA1586-like</fullName>
    </submittedName>
</protein>
<dbReference type="InterPro" id="IPR025398">
    <property type="entry name" value="DUF4371"/>
</dbReference>
<organism evidence="2 3">
    <name type="scientific">Crassostrea virginica</name>
    <name type="common">Eastern oyster</name>
    <dbReference type="NCBI Taxonomy" id="6565"/>
    <lineage>
        <taxon>Eukaryota</taxon>
        <taxon>Metazoa</taxon>
        <taxon>Spiralia</taxon>
        <taxon>Lophotrochozoa</taxon>
        <taxon>Mollusca</taxon>
        <taxon>Bivalvia</taxon>
        <taxon>Autobranchia</taxon>
        <taxon>Pteriomorphia</taxon>
        <taxon>Ostreida</taxon>
        <taxon>Ostreoidea</taxon>
        <taxon>Ostreidae</taxon>
        <taxon>Crassostrea</taxon>
    </lineage>
</organism>
<gene>
    <name evidence="3" type="primary">LOC111129957</name>
</gene>
<dbReference type="InterPro" id="IPR012337">
    <property type="entry name" value="RNaseH-like_sf"/>
</dbReference>
<dbReference type="RefSeq" id="XP_022332224.1">
    <property type="nucleotide sequence ID" value="XM_022476516.1"/>
</dbReference>
<feature type="domain" description="DUF4371" evidence="1">
    <location>
        <begin position="3"/>
        <end position="88"/>
    </location>
</feature>
<dbReference type="OrthoDB" id="6144063at2759"/>